<reference evidence="2 3" key="1">
    <citation type="submission" date="2016-03" db="EMBL/GenBank/DDBJ databases">
        <authorList>
            <person name="Devillers H."/>
        </authorList>
    </citation>
    <scope>NUCLEOTIDE SEQUENCE [LARGE SCALE GENOMIC DNA]</scope>
    <source>
        <strain evidence="2">CBS 6772</strain>
    </source>
</reference>
<keyword evidence="1" id="KW-0472">Membrane</keyword>
<dbReference type="OrthoDB" id="4035871at2759"/>
<accession>A0A1G4MHD9</accession>
<evidence type="ECO:0000313" key="3">
    <source>
        <dbReference type="Proteomes" id="UP000190831"/>
    </source>
</evidence>
<organism evidence="2 3">
    <name type="scientific">Lachancea fermentati</name>
    <name type="common">Zygosaccharomyces fermentati</name>
    <dbReference type="NCBI Taxonomy" id="4955"/>
    <lineage>
        <taxon>Eukaryota</taxon>
        <taxon>Fungi</taxon>
        <taxon>Dikarya</taxon>
        <taxon>Ascomycota</taxon>
        <taxon>Saccharomycotina</taxon>
        <taxon>Saccharomycetes</taxon>
        <taxon>Saccharomycetales</taxon>
        <taxon>Saccharomycetaceae</taxon>
        <taxon>Lachancea</taxon>
    </lineage>
</organism>
<name>A0A1G4MHD9_LACFM</name>
<protein>
    <submittedName>
        <fullName evidence="2">LAFE_0G08174g1_1</fullName>
    </submittedName>
</protein>
<keyword evidence="1" id="KW-1133">Transmembrane helix</keyword>
<dbReference type="AlphaFoldDB" id="A0A1G4MHD9"/>
<evidence type="ECO:0000256" key="1">
    <source>
        <dbReference type="SAM" id="Phobius"/>
    </source>
</evidence>
<feature type="transmembrane region" description="Helical" evidence="1">
    <location>
        <begin position="375"/>
        <end position="395"/>
    </location>
</feature>
<gene>
    <name evidence="2" type="ORF">LAFE_0G08174G</name>
</gene>
<dbReference type="EMBL" id="LT598486">
    <property type="protein sequence ID" value="SCW03336.1"/>
    <property type="molecule type" value="Genomic_DNA"/>
</dbReference>
<sequence length="397" mass="45257">MYRAVFVGNLSLNTRKLSYSALLRKSKPTWEGVFNLRTNQSHAIRICKEMLRKDIELQRLPKPHSQSGKLLNILMKDAHLGQNIKSFGQLKRLYGLILRRKITDAQIYSAIRSISELNMINVLQPKKLTAENSLPRSVDDVQEELLKITPQKSDMFNRILHRIEIEGTESKHVNKMTTSSSHSDQNLLNSQEKMHINPLGTVSETTRNQNSDTAYRVAKNTRRYIWPQNEEPSLSISARILFNDNSTLKPLRFLRLSELFKKSDVAVPASHLLEGAYSKHTQLLFYDIIERKSQITSWESQKGKLHIDYKDLFSIINGSGTSPEQILDVINAFEAKGWELVGKIEQGSQVILFRREESSEEKDKVNEGPKIPRKVLLALSGVTIISLITGVSLFGHI</sequence>
<keyword evidence="1" id="KW-0812">Transmembrane</keyword>
<dbReference type="OMA" id="CNDEEVY"/>
<evidence type="ECO:0000313" key="2">
    <source>
        <dbReference type="EMBL" id="SCW03336.1"/>
    </source>
</evidence>
<keyword evidence="3" id="KW-1185">Reference proteome</keyword>
<dbReference type="Proteomes" id="UP000190831">
    <property type="component" value="Chromosome G"/>
</dbReference>
<proteinExistence type="predicted"/>